<dbReference type="Gene3D" id="2.60.40.10">
    <property type="entry name" value="Immunoglobulins"/>
    <property type="match status" value="1"/>
</dbReference>
<name>A0A6L5YQL5_9FIRM</name>
<dbReference type="RefSeq" id="WP_154429570.1">
    <property type="nucleotide sequence ID" value="NZ_VUNI01000007.1"/>
</dbReference>
<dbReference type="InterPro" id="IPR004193">
    <property type="entry name" value="Glyco_hydro_13_N"/>
</dbReference>
<feature type="domain" description="Glycosyl hydrolase family 13 catalytic" evidence="2">
    <location>
        <begin position="166"/>
        <end position="557"/>
    </location>
</feature>
<dbReference type="CDD" id="cd11341">
    <property type="entry name" value="AmyAc_Pullulanase_LD-like"/>
    <property type="match status" value="1"/>
</dbReference>
<dbReference type="InterPro" id="IPR013780">
    <property type="entry name" value="Glyco_hydro_b"/>
</dbReference>
<sequence length="653" mass="73664">MKQNKVNYEFDEAFDKKFYYNGDDLGAVYTVEKTNFRLWAPTAESVVLCLFEQGDGECLLAEYPMQQSEHGTWVYEYLGDLEGRYYTYLVKCGGGEKETIDPYAKAAGVNGKRAMVTDLKKTDPAGFDKDHGPALLHNTDAVICEISIADTTADASCHAEYPGKYLGLTESNTVNDEGMATGTDHLKELGVTHVQIMPSFDFGSIDESDLSDHPYNWGYDPLNYNVPEGSFATDPYHGEVRIREYKQMVQHFHQNGIGVIMDVVFNHTHNIEDSCFQKTVPDYFYRKDGEQYSDASACGNEIASERAMVRKYIVDSVCYWAKEYHIDGYRFDLMGCLDIETMQQVYDELKKINPDIIVYGEGWTGGDSTLPVDQRSLKVNIPKLHGVGAFSDDIRDNIRGHVFYDEEKGYVSGVQGKENAIRYSVAGACRHPQVDYKAYEYTKSGAWAKNPVDTINYVSCHDNLTLWDKMSISCREEDEETRIRMCRLAASIVFTSQGVPFFLQGEEFLRSKPIEGRPGEVSSNSYNLPLYTNGLRYDLLSCNKEVFEYYKGLIAFRKAHKGLRMATQKEVEEHLVFFSDKAKNVVSFIIQDEKEQIFVAYNANKDAVGISLPEGEAWNLCVDGVKAGNDTLQQISSGTYEIPGIACIAAYRS</sequence>
<protein>
    <submittedName>
        <fullName evidence="3">Type I pullulanase</fullName>
        <ecNumber evidence="3">3.2.1.41</ecNumber>
    </submittedName>
</protein>
<evidence type="ECO:0000313" key="3">
    <source>
        <dbReference type="EMBL" id="MST74605.1"/>
    </source>
</evidence>
<dbReference type="Pfam" id="PF21653">
    <property type="entry name" value="pulA_all-beta"/>
    <property type="match status" value="1"/>
</dbReference>
<dbReference type="InterPro" id="IPR011840">
    <property type="entry name" value="PulA_typeI"/>
</dbReference>
<evidence type="ECO:0000256" key="1">
    <source>
        <dbReference type="ARBA" id="ARBA00008061"/>
    </source>
</evidence>
<evidence type="ECO:0000259" key="2">
    <source>
        <dbReference type="SMART" id="SM00642"/>
    </source>
</evidence>
<dbReference type="PANTHER" id="PTHR43002">
    <property type="entry name" value="GLYCOGEN DEBRANCHING ENZYME"/>
    <property type="match status" value="1"/>
</dbReference>
<proteinExistence type="inferred from homology"/>
<dbReference type="EMBL" id="VUNI01000007">
    <property type="protein sequence ID" value="MST74605.1"/>
    <property type="molecule type" value="Genomic_DNA"/>
</dbReference>
<dbReference type="InterPro" id="IPR013783">
    <property type="entry name" value="Ig-like_fold"/>
</dbReference>
<dbReference type="InterPro" id="IPR006047">
    <property type="entry name" value="GH13_cat_dom"/>
</dbReference>
<dbReference type="InterPro" id="IPR014756">
    <property type="entry name" value="Ig_E-set"/>
</dbReference>
<comment type="caution">
    <text evidence="3">The sequence shown here is derived from an EMBL/GenBank/DDBJ whole genome shotgun (WGS) entry which is preliminary data.</text>
</comment>
<dbReference type="Gene3D" id="2.60.40.1180">
    <property type="entry name" value="Golgi alpha-mannosidase II"/>
    <property type="match status" value="1"/>
</dbReference>
<dbReference type="Pfam" id="PF02922">
    <property type="entry name" value="CBM_48"/>
    <property type="match status" value="1"/>
</dbReference>
<dbReference type="Proteomes" id="UP000474024">
    <property type="component" value="Unassembled WGS sequence"/>
</dbReference>
<dbReference type="AlphaFoldDB" id="A0A6L5YQL5"/>
<evidence type="ECO:0000313" key="4">
    <source>
        <dbReference type="Proteomes" id="UP000474024"/>
    </source>
</evidence>
<dbReference type="SUPFAM" id="SSF81296">
    <property type="entry name" value="E set domains"/>
    <property type="match status" value="1"/>
</dbReference>
<keyword evidence="3" id="KW-0326">Glycosidase</keyword>
<organism evidence="3 4">
    <name type="scientific">Roseburia porci</name>
    <dbReference type="NCBI Taxonomy" id="2605790"/>
    <lineage>
        <taxon>Bacteria</taxon>
        <taxon>Bacillati</taxon>
        <taxon>Bacillota</taxon>
        <taxon>Clostridia</taxon>
        <taxon>Lachnospirales</taxon>
        <taxon>Lachnospiraceae</taxon>
        <taxon>Roseburia</taxon>
    </lineage>
</organism>
<dbReference type="SUPFAM" id="SSF51445">
    <property type="entry name" value="(Trans)glycosidases"/>
    <property type="match status" value="1"/>
</dbReference>
<dbReference type="SMART" id="SM00642">
    <property type="entry name" value="Aamy"/>
    <property type="match status" value="1"/>
</dbReference>
<dbReference type="NCBIfam" id="TIGR02104">
    <property type="entry name" value="pulA_typeI"/>
    <property type="match status" value="1"/>
</dbReference>
<dbReference type="InterPro" id="IPR049117">
    <property type="entry name" value="pulA_all-beta"/>
</dbReference>
<gene>
    <name evidence="3" type="primary">pulA</name>
    <name evidence="3" type="ORF">FYJ75_06065</name>
</gene>
<dbReference type="CDD" id="cd02860">
    <property type="entry name" value="E_set_Pullulanase"/>
    <property type="match status" value="1"/>
</dbReference>
<accession>A0A6L5YQL5</accession>
<dbReference type="GO" id="GO:0005975">
    <property type="term" value="P:carbohydrate metabolic process"/>
    <property type="evidence" value="ECO:0007669"/>
    <property type="project" value="InterPro"/>
</dbReference>
<dbReference type="InterPro" id="IPR017853">
    <property type="entry name" value="GH"/>
</dbReference>
<reference evidence="3 4" key="1">
    <citation type="submission" date="2019-08" db="EMBL/GenBank/DDBJ databases">
        <title>In-depth cultivation of the pig gut microbiome towards novel bacterial diversity and tailored functional studies.</title>
        <authorList>
            <person name="Wylensek D."/>
            <person name="Hitch T.C.A."/>
            <person name="Clavel T."/>
        </authorList>
    </citation>
    <scope>NUCLEOTIDE SEQUENCE [LARGE SCALE GENOMIC DNA]</scope>
    <source>
        <strain evidence="3 4">MUC/MUC-530-WT-4D</strain>
    </source>
</reference>
<dbReference type="Pfam" id="PF00128">
    <property type="entry name" value="Alpha-amylase"/>
    <property type="match status" value="1"/>
</dbReference>
<dbReference type="EC" id="3.2.1.41" evidence="3"/>
<comment type="similarity">
    <text evidence="1">Belongs to the glycosyl hydrolase 13 family.</text>
</comment>
<dbReference type="GO" id="GO:0051060">
    <property type="term" value="F:pullulanase activity"/>
    <property type="evidence" value="ECO:0007669"/>
    <property type="project" value="UniProtKB-EC"/>
</dbReference>
<dbReference type="Gene3D" id="3.20.20.80">
    <property type="entry name" value="Glycosidases"/>
    <property type="match status" value="1"/>
</dbReference>
<keyword evidence="3" id="KW-0378">Hydrolase</keyword>
<keyword evidence="4" id="KW-1185">Reference proteome</keyword>